<evidence type="ECO:0000256" key="3">
    <source>
        <dbReference type="ARBA" id="ARBA00023004"/>
    </source>
</evidence>
<dbReference type="GO" id="GO:0005737">
    <property type="term" value="C:cytoplasm"/>
    <property type="evidence" value="ECO:0007669"/>
    <property type="project" value="TreeGrafter"/>
</dbReference>
<dbReference type="Gene3D" id="3.50.50.60">
    <property type="entry name" value="FAD/NAD(P)-binding domain"/>
    <property type="match status" value="1"/>
</dbReference>
<keyword evidence="2" id="KW-0479">Metal-binding</keyword>
<dbReference type="EMBL" id="FXAR01000008">
    <property type="protein sequence ID" value="SMG34031.1"/>
    <property type="molecule type" value="Genomic_DNA"/>
</dbReference>
<dbReference type="Pfam" id="PF00355">
    <property type="entry name" value="Rieske"/>
    <property type="match status" value="1"/>
</dbReference>
<dbReference type="GO" id="GO:0004497">
    <property type="term" value="F:monooxygenase activity"/>
    <property type="evidence" value="ECO:0007669"/>
    <property type="project" value="UniProtKB-ARBA"/>
</dbReference>
<feature type="domain" description="Rieske" evidence="6">
    <location>
        <begin position="399"/>
        <end position="485"/>
    </location>
</feature>
<dbReference type="Gene3D" id="3.30.9.10">
    <property type="entry name" value="D-Amino Acid Oxidase, subunit A, domain 2"/>
    <property type="match status" value="1"/>
</dbReference>
<dbReference type="STRING" id="1610489.SAMN06295981_2101"/>
<accession>A0A1X7K0N3</accession>
<dbReference type="InterPro" id="IPR017941">
    <property type="entry name" value="Rieske_2Fe-2S"/>
</dbReference>
<dbReference type="GO" id="GO:0051537">
    <property type="term" value="F:2 iron, 2 sulfur cluster binding"/>
    <property type="evidence" value="ECO:0007669"/>
    <property type="project" value="UniProtKB-KW"/>
</dbReference>
<dbReference type="RefSeq" id="WP_085550197.1">
    <property type="nucleotide sequence ID" value="NZ_FXAR01000008.1"/>
</dbReference>
<dbReference type="Pfam" id="PF01266">
    <property type="entry name" value="DAO"/>
    <property type="match status" value="1"/>
</dbReference>
<dbReference type="Gene3D" id="2.102.10.10">
    <property type="entry name" value="Rieske [2Fe-2S] iron-sulphur domain"/>
    <property type="match status" value="1"/>
</dbReference>
<evidence type="ECO:0000259" key="6">
    <source>
        <dbReference type="PROSITE" id="PS51296"/>
    </source>
</evidence>
<dbReference type="InterPro" id="IPR036922">
    <property type="entry name" value="Rieske_2Fe-2S_sf"/>
</dbReference>
<dbReference type="PANTHER" id="PTHR13847">
    <property type="entry name" value="SARCOSINE DEHYDROGENASE-RELATED"/>
    <property type="match status" value="1"/>
</dbReference>
<reference evidence="8" key="1">
    <citation type="submission" date="2017-04" db="EMBL/GenBank/DDBJ databases">
        <authorList>
            <person name="Varghese N."/>
            <person name="Submissions S."/>
        </authorList>
    </citation>
    <scope>NUCLEOTIDE SEQUENCE [LARGE SCALE GENOMIC DNA]</scope>
    <source>
        <strain evidence="8">VDS</strain>
    </source>
</reference>
<dbReference type="SUPFAM" id="SSF50022">
    <property type="entry name" value="ISP domain"/>
    <property type="match status" value="1"/>
</dbReference>
<keyword evidence="4" id="KW-0411">Iron-sulfur</keyword>
<evidence type="ECO:0000256" key="1">
    <source>
        <dbReference type="ARBA" id="ARBA00022714"/>
    </source>
</evidence>
<dbReference type="OrthoDB" id="9767869at2"/>
<evidence type="ECO:0000313" key="8">
    <source>
        <dbReference type="Proteomes" id="UP000193309"/>
    </source>
</evidence>
<dbReference type="GO" id="GO:0046872">
    <property type="term" value="F:metal ion binding"/>
    <property type="evidence" value="ECO:0007669"/>
    <property type="project" value="UniProtKB-KW"/>
</dbReference>
<feature type="region of interest" description="Disordered" evidence="5">
    <location>
        <begin position="392"/>
        <end position="420"/>
    </location>
</feature>
<organism evidence="7 8">
    <name type="scientific">Corynebacterium pollutisoli</name>
    <dbReference type="NCBI Taxonomy" id="1610489"/>
    <lineage>
        <taxon>Bacteria</taxon>
        <taxon>Bacillati</taxon>
        <taxon>Actinomycetota</taxon>
        <taxon>Actinomycetes</taxon>
        <taxon>Mycobacteriales</taxon>
        <taxon>Corynebacteriaceae</taxon>
        <taxon>Corynebacterium</taxon>
    </lineage>
</organism>
<dbReference type="Proteomes" id="UP000193309">
    <property type="component" value="Unassembled WGS sequence"/>
</dbReference>
<dbReference type="GO" id="GO:0016705">
    <property type="term" value="F:oxidoreductase activity, acting on paired donors, with incorporation or reduction of molecular oxygen"/>
    <property type="evidence" value="ECO:0007669"/>
    <property type="project" value="UniProtKB-ARBA"/>
</dbReference>
<dbReference type="AlphaFoldDB" id="A0A1X7K0N3"/>
<name>A0A1X7K0N3_9CORY</name>
<evidence type="ECO:0000256" key="5">
    <source>
        <dbReference type="SAM" id="MobiDB-lite"/>
    </source>
</evidence>
<evidence type="ECO:0000256" key="2">
    <source>
        <dbReference type="ARBA" id="ARBA00022723"/>
    </source>
</evidence>
<dbReference type="SUPFAM" id="SSF51905">
    <property type="entry name" value="FAD/NAD(P)-binding domain"/>
    <property type="match status" value="1"/>
</dbReference>
<evidence type="ECO:0000256" key="4">
    <source>
        <dbReference type="ARBA" id="ARBA00023014"/>
    </source>
</evidence>
<keyword evidence="8" id="KW-1185">Reference proteome</keyword>
<keyword evidence="3" id="KW-0408">Iron</keyword>
<sequence length="485" mass="50811">MRFWRDVSGEITVSPLPTSLVDVAVVGAGFTGLTTALLLARTGRRVAVVEARHVGAGASGATTAKTSLLQNTRLTDLADQHSPEVAAQYLAANRHGLEWLTEFCTAHDVPAERTPAVTFATTDDGADAVRREYELARELGLDVELDEHPGEEFATHAALRLPEMLQLDPADLLVALCRALTEAGGTITDHTRVTGIDGTTLRTDAGDLRAGQVVLATASPILDTGRVTMSLSPERSYLGAYEVTGPLPEGMYISAESPTISVRAAAGRLLVGGQGHPTGQETRTQERLAALDAWAEHHFPGARRTHGWSAQDYHPVGGVPVVEKLSDGVVFAGGYSKWGMAAAPAAAHMLVDLLDGREPETFGDTTLSGTAGTTATTLAKAAGHAAAHLARAVTGGDTRGPDDSSTLDEGDAATGRAGARPVGEAVVDGKTCRVSLLCTHMGGPLAWNEAEQSWDCPLHGSRFTPEGRVIEGPAVKDLPQLPKDE</sequence>
<dbReference type="PROSITE" id="PS51296">
    <property type="entry name" value="RIESKE"/>
    <property type="match status" value="1"/>
</dbReference>
<dbReference type="PANTHER" id="PTHR13847:SF274">
    <property type="entry name" value="RIESKE 2FE-2S IRON-SULFUR PROTEIN YHFW-RELATED"/>
    <property type="match status" value="1"/>
</dbReference>
<evidence type="ECO:0000313" key="7">
    <source>
        <dbReference type="EMBL" id="SMG34031.1"/>
    </source>
</evidence>
<dbReference type="InterPro" id="IPR006076">
    <property type="entry name" value="FAD-dep_OxRdtase"/>
</dbReference>
<keyword evidence="1" id="KW-0001">2Fe-2S</keyword>
<dbReference type="InterPro" id="IPR036188">
    <property type="entry name" value="FAD/NAD-bd_sf"/>
</dbReference>
<proteinExistence type="predicted"/>
<gene>
    <name evidence="7" type="ORF">SAMN06295981_2101</name>
</gene>
<protein>
    <submittedName>
        <fullName evidence="7">Glycine/D-amino acid oxidase</fullName>
    </submittedName>
</protein>